<dbReference type="EMBL" id="KQ981989">
    <property type="protein sequence ID" value="KYN31163.1"/>
    <property type="molecule type" value="Genomic_DNA"/>
</dbReference>
<keyword evidence="3" id="KW-1185">Reference proteome</keyword>
<dbReference type="AlphaFoldDB" id="A0A195ESG1"/>
<name>A0A195ESG1_9HYME</name>
<proteinExistence type="predicted"/>
<evidence type="ECO:0000313" key="3">
    <source>
        <dbReference type="Proteomes" id="UP000078541"/>
    </source>
</evidence>
<gene>
    <name evidence="2" type="ORF">ALC56_14550</name>
</gene>
<dbReference type="Proteomes" id="UP000078541">
    <property type="component" value="Unassembled WGS sequence"/>
</dbReference>
<organism evidence="2 3">
    <name type="scientific">Trachymyrmex septentrionalis</name>
    <dbReference type="NCBI Taxonomy" id="34720"/>
    <lineage>
        <taxon>Eukaryota</taxon>
        <taxon>Metazoa</taxon>
        <taxon>Ecdysozoa</taxon>
        <taxon>Arthropoda</taxon>
        <taxon>Hexapoda</taxon>
        <taxon>Insecta</taxon>
        <taxon>Pterygota</taxon>
        <taxon>Neoptera</taxon>
        <taxon>Endopterygota</taxon>
        <taxon>Hymenoptera</taxon>
        <taxon>Apocrita</taxon>
        <taxon>Aculeata</taxon>
        <taxon>Formicoidea</taxon>
        <taxon>Formicidae</taxon>
        <taxon>Myrmicinae</taxon>
        <taxon>Trachymyrmex</taxon>
    </lineage>
</organism>
<protein>
    <submittedName>
        <fullName evidence="2">Uncharacterized protein</fullName>
    </submittedName>
</protein>
<feature type="compositionally biased region" description="Gly residues" evidence="1">
    <location>
        <begin position="64"/>
        <end position="90"/>
    </location>
</feature>
<evidence type="ECO:0000256" key="1">
    <source>
        <dbReference type="SAM" id="MobiDB-lite"/>
    </source>
</evidence>
<evidence type="ECO:0000313" key="2">
    <source>
        <dbReference type="EMBL" id="KYN31163.1"/>
    </source>
</evidence>
<feature type="region of interest" description="Disordered" evidence="1">
    <location>
        <begin position="17"/>
        <end position="90"/>
    </location>
</feature>
<accession>A0A195ESG1</accession>
<sequence>MYLRSACKTNYPQFRVSGKELNSPLPKKSFPRTHTHDSRVDGRNLAVTSGKASDGVVRRLLRPGGCGGGSGGSGSGGGGGGGSGSSGGSGGGVATVSLGSVEVGAKGREVSCDLALVAVVAAEAEAAAVAKTGGEEVGPGEAGSCPDFVRRRHKFYPYPHFHSSPFPLPVTLPYESGKFRSICHWPPETLSTA</sequence>
<reference evidence="2 3" key="1">
    <citation type="submission" date="2016-03" db="EMBL/GenBank/DDBJ databases">
        <title>Trachymyrmex septentrionalis WGS genome.</title>
        <authorList>
            <person name="Nygaard S."/>
            <person name="Hu H."/>
            <person name="Boomsma J."/>
            <person name="Zhang G."/>
        </authorList>
    </citation>
    <scope>NUCLEOTIDE SEQUENCE [LARGE SCALE GENOMIC DNA]</scope>
    <source>
        <strain evidence="2">Tsep2-gDNA-1</strain>
        <tissue evidence="2">Whole body</tissue>
    </source>
</reference>